<dbReference type="Pfam" id="PF07653">
    <property type="entry name" value="SH3_2"/>
    <property type="match status" value="1"/>
</dbReference>
<organism evidence="5 6">
    <name type="scientific">Pristionchus mayeri</name>
    <dbReference type="NCBI Taxonomy" id="1317129"/>
    <lineage>
        <taxon>Eukaryota</taxon>
        <taxon>Metazoa</taxon>
        <taxon>Ecdysozoa</taxon>
        <taxon>Nematoda</taxon>
        <taxon>Chromadorea</taxon>
        <taxon>Rhabditida</taxon>
        <taxon>Rhabditina</taxon>
        <taxon>Diplogasteromorpha</taxon>
        <taxon>Diplogasteroidea</taxon>
        <taxon>Neodiplogasteridae</taxon>
        <taxon>Pristionchus</taxon>
    </lineage>
</organism>
<gene>
    <name evidence="5" type="ORF">PMAYCL1PPCAC_26398</name>
</gene>
<proteinExistence type="predicted"/>
<feature type="region of interest" description="Disordered" evidence="3">
    <location>
        <begin position="93"/>
        <end position="328"/>
    </location>
</feature>
<dbReference type="InterPro" id="IPR001452">
    <property type="entry name" value="SH3_domain"/>
</dbReference>
<feature type="compositionally biased region" description="Basic residues" evidence="3">
    <location>
        <begin position="352"/>
        <end position="362"/>
    </location>
</feature>
<keyword evidence="1 2" id="KW-0728">SH3 domain</keyword>
<dbReference type="SMART" id="SM00326">
    <property type="entry name" value="SH3"/>
    <property type="match status" value="1"/>
</dbReference>
<evidence type="ECO:0000256" key="1">
    <source>
        <dbReference type="ARBA" id="ARBA00022443"/>
    </source>
</evidence>
<dbReference type="PROSITE" id="PS50002">
    <property type="entry name" value="SH3"/>
    <property type="match status" value="1"/>
</dbReference>
<evidence type="ECO:0000256" key="3">
    <source>
        <dbReference type="SAM" id="MobiDB-lite"/>
    </source>
</evidence>
<sequence length="500" mass="56514">TMSVAGRIRRRGMTAKKDSMVIDIYDYERYPPFTFETEYFHAAIYGWTGRNPGELSIEKCEIVHVLDESHDLYLVENYDGKRGFVPGHYLSRCDEEDLEEDSEEENEDEGEGKEEQEGEETACEEKENEEENDAVMEEELDERKGEDEEKALEMGGKMEDEKEEEKEEDKEKNEERYEEDEEDEEVKEIDEKHDEKDEDGDSGVGEDAHSEDRDQSISSAHENLMPSPPPEVGLKERATGEEQNSAVPPVDAEKLHVTVLPGAQDDVLPSPVSLTQVGPQGEDEASTSVLLPSPTPSTPTPKATRKRPATETPEPILPSRTSSRTIKPTAKILEMRAAAECRPLTYAEVKKANRKSTPKQRHSNLSPEKGLELRKVKEEPVDEHRRMNTQEPSPPVGEGANSASLPRMTPFSLHQIKQEMIANDEEISEDVIERISKLISPKLREEIQAEMRKKSAGRDMEMKEMKRQLATLQAALRQRAEGHQQIKGNASGPARKKARK</sequence>
<keyword evidence="6" id="KW-1185">Reference proteome</keyword>
<feature type="region of interest" description="Disordered" evidence="3">
    <location>
        <begin position="350"/>
        <end position="406"/>
    </location>
</feature>
<comment type="caution">
    <text evidence="5">The sequence shown here is derived from an EMBL/GenBank/DDBJ whole genome shotgun (WGS) entry which is preliminary data.</text>
</comment>
<name>A0AAN5I882_9BILA</name>
<dbReference type="EMBL" id="BTRK01000005">
    <property type="protein sequence ID" value="GMR56203.1"/>
    <property type="molecule type" value="Genomic_DNA"/>
</dbReference>
<reference evidence="6" key="1">
    <citation type="submission" date="2022-10" db="EMBL/GenBank/DDBJ databases">
        <title>Genome assembly of Pristionchus species.</title>
        <authorList>
            <person name="Yoshida K."/>
            <person name="Sommer R.J."/>
        </authorList>
    </citation>
    <scope>NUCLEOTIDE SEQUENCE [LARGE SCALE GENOMIC DNA]</scope>
    <source>
        <strain evidence="6">RS5460</strain>
    </source>
</reference>
<feature type="compositionally biased region" description="Basic and acidic residues" evidence="3">
    <location>
        <begin position="206"/>
        <end position="215"/>
    </location>
</feature>
<feature type="domain" description="SH3" evidence="4">
    <location>
        <begin position="36"/>
        <end position="95"/>
    </location>
</feature>
<dbReference type="InterPro" id="IPR036028">
    <property type="entry name" value="SH3-like_dom_sf"/>
</dbReference>
<feature type="non-terminal residue" evidence="5">
    <location>
        <position position="1"/>
    </location>
</feature>
<evidence type="ECO:0000256" key="2">
    <source>
        <dbReference type="PROSITE-ProRule" id="PRU00192"/>
    </source>
</evidence>
<dbReference type="AlphaFoldDB" id="A0AAN5I882"/>
<feature type="compositionally biased region" description="Acidic residues" evidence="3">
    <location>
        <begin position="176"/>
        <end position="188"/>
    </location>
</feature>
<dbReference type="Gene3D" id="2.30.30.40">
    <property type="entry name" value="SH3 Domains"/>
    <property type="match status" value="1"/>
</dbReference>
<dbReference type="Proteomes" id="UP001328107">
    <property type="component" value="Unassembled WGS sequence"/>
</dbReference>
<feature type="region of interest" description="Disordered" evidence="3">
    <location>
        <begin position="477"/>
        <end position="500"/>
    </location>
</feature>
<feature type="compositionally biased region" description="Basic and acidic residues" evidence="3">
    <location>
        <begin position="369"/>
        <end position="388"/>
    </location>
</feature>
<evidence type="ECO:0000313" key="5">
    <source>
        <dbReference type="EMBL" id="GMR56203.1"/>
    </source>
</evidence>
<feature type="compositionally biased region" description="Acidic residues" evidence="3">
    <location>
        <begin position="94"/>
        <end position="140"/>
    </location>
</feature>
<evidence type="ECO:0000313" key="6">
    <source>
        <dbReference type="Proteomes" id="UP001328107"/>
    </source>
</evidence>
<dbReference type="SUPFAM" id="SSF50044">
    <property type="entry name" value="SH3-domain"/>
    <property type="match status" value="1"/>
</dbReference>
<accession>A0AAN5I882</accession>
<protein>
    <recommendedName>
        <fullName evidence="4">SH3 domain-containing protein</fullName>
    </recommendedName>
</protein>
<evidence type="ECO:0000259" key="4">
    <source>
        <dbReference type="PROSITE" id="PS50002"/>
    </source>
</evidence>